<evidence type="ECO:0000313" key="2">
    <source>
        <dbReference type="Proteomes" id="UP001497382"/>
    </source>
</evidence>
<sequence>MSIIIPRFKLCTFDVTHTLLKFQASVGEQYAKIGKMYGVERDPDQISKSFRQLWKESELRCI</sequence>
<evidence type="ECO:0000313" key="1">
    <source>
        <dbReference type="EMBL" id="CAL1287086.1"/>
    </source>
</evidence>
<dbReference type="Proteomes" id="UP001497382">
    <property type="component" value="Unassembled WGS sequence"/>
</dbReference>
<keyword evidence="2" id="KW-1185">Reference proteome</keyword>
<organism evidence="1 2">
    <name type="scientific">Larinioides sclopetarius</name>
    <dbReference type="NCBI Taxonomy" id="280406"/>
    <lineage>
        <taxon>Eukaryota</taxon>
        <taxon>Metazoa</taxon>
        <taxon>Ecdysozoa</taxon>
        <taxon>Arthropoda</taxon>
        <taxon>Chelicerata</taxon>
        <taxon>Arachnida</taxon>
        <taxon>Araneae</taxon>
        <taxon>Araneomorphae</taxon>
        <taxon>Entelegynae</taxon>
        <taxon>Araneoidea</taxon>
        <taxon>Araneidae</taxon>
        <taxon>Larinioides</taxon>
    </lineage>
</organism>
<dbReference type="Gene3D" id="3.40.50.1000">
    <property type="entry name" value="HAD superfamily/HAD-like"/>
    <property type="match status" value="1"/>
</dbReference>
<dbReference type="InterPro" id="IPR023214">
    <property type="entry name" value="HAD_sf"/>
</dbReference>
<evidence type="ECO:0008006" key="3">
    <source>
        <dbReference type="Google" id="ProtNLM"/>
    </source>
</evidence>
<protein>
    <recommendedName>
        <fullName evidence="3">2-haloalkanoic acid dehalogenase</fullName>
    </recommendedName>
</protein>
<comment type="caution">
    <text evidence="1">The sequence shown here is derived from an EMBL/GenBank/DDBJ whole genome shotgun (WGS) entry which is preliminary data.</text>
</comment>
<reference evidence="1 2" key="1">
    <citation type="submission" date="2024-04" db="EMBL/GenBank/DDBJ databases">
        <authorList>
            <person name="Rising A."/>
            <person name="Reimegard J."/>
            <person name="Sonavane S."/>
            <person name="Akerstrom W."/>
            <person name="Nylinder S."/>
            <person name="Hedman E."/>
            <person name="Kallberg Y."/>
        </authorList>
    </citation>
    <scope>NUCLEOTIDE SEQUENCE [LARGE SCALE GENOMIC DNA]</scope>
</reference>
<name>A0AAV2ASX5_9ARAC</name>
<dbReference type="InterPro" id="IPR044924">
    <property type="entry name" value="HAD-SF_hydro_IA_REG-2-like_cap"/>
</dbReference>
<accession>A0AAV2ASX5</accession>
<dbReference type="Gene3D" id="1.10.150.720">
    <property type="entry name" value="Haloacid dehalogenase-like hydrolase"/>
    <property type="match status" value="1"/>
</dbReference>
<proteinExistence type="predicted"/>
<dbReference type="EMBL" id="CAXIEN010000212">
    <property type="protein sequence ID" value="CAL1287086.1"/>
    <property type="molecule type" value="Genomic_DNA"/>
</dbReference>
<dbReference type="AlphaFoldDB" id="A0AAV2ASX5"/>
<gene>
    <name evidence="1" type="ORF">LARSCL_LOCUS14614</name>
</gene>